<name>G5IJ40_9FIRM</name>
<feature type="signal peptide" evidence="1">
    <location>
        <begin position="1"/>
        <end position="29"/>
    </location>
</feature>
<sequence>MRKNRKQITALALALGMTATGMTGFEALAAEGEAEVSTVDASGKGTMDMTIEGTIKATQISVTVPLKAAFDVDPGKSGTAAGKPSESKVDAGIITNASNYTITNNSATPVWVYISKIETKTGSAVDATLGKDISLVGTVSALQNTADSNNVMIAIKKDGQFATLPMLNAVEGDGKNFWLTTGFSGNYYMDSDEKNETDTKGKLEAAGAAENANIMNLKIYALTMGTWQDGNKFAVTPTFTVSTTAPTT</sequence>
<gene>
    <name evidence="2" type="ORF">HMPREF9473_03513</name>
</gene>
<evidence type="ECO:0008006" key="4">
    <source>
        <dbReference type="Google" id="ProtNLM"/>
    </source>
</evidence>
<dbReference type="AlphaFoldDB" id="G5IJ40"/>
<protein>
    <recommendedName>
        <fullName evidence="4">WxL domain-containing protein</fullName>
    </recommendedName>
</protein>
<dbReference type="Proteomes" id="UP000005384">
    <property type="component" value="Unassembled WGS sequence"/>
</dbReference>
<dbReference type="OrthoDB" id="9755774at2"/>
<reference evidence="2 3" key="1">
    <citation type="submission" date="2011-08" db="EMBL/GenBank/DDBJ databases">
        <title>The Genome Sequence of Clostridium hathewayi WAL-18680.</title>
        <authorList>
            <consortium name="The Broad Institute Genome Sequencing Platform"/>
            <person name="Earl A."/>
            <person name="Ward D."/>
            <person name="Feldgarden M."/>
            <person name="Gevers D."/>
            <person name="Finegold S.M."/>
            <person name="Summanen P.H."/>
            <person name="Molitoris D.R."/>
            <person name="Song M."/>
            <person name="Daigneault M."/>
            <person name="Allen-Vercoe E."/>
            <person name="Young S.K."/>
            <person name="Zeng Q."/>
            <person name="Gargeya S."/>
            <person name="Fitzgerald M."/>
            <person name="Haas B."/>
            <person name="Abouelleil A."/>
            <person name="Alvarado L."/>
            <person name="Arachchi H.M."/>
            <person name="Berlin A."/>
            <person name="Brown A."/>
            <person name="Chapman S.B."/>
            <person name="Chen Z."/>
            <person name="Dunbar C."/>
            <person name="Freedman E."/>
            <person name="Gearin G."/>
            <person name="Gellesch M."/>
            <person name="Goldberg J."/>
            <person name="Griggs A."/>
            <person name="Gujja S."/>
            <person name="Heiman D."/>
            <person name="Howarth C."/>
            <person name="Larson L."/>
            <person name="Lui A."/>
            <person name="MacDonald P.J.P."/>
            <person name="Montmayeur A."/>
            <person name="Murphy C."/>
            <person name="Neiman D."/>
            <person name="Pearson M."/>
            <person name="Priest M."/>
            <person name="Roberts A."/>
            <person name="Saif S."/>
            <person name="Shea T."/>
            <person name="Shenoy N."/>
            <person name="Sisk P."/>
            <person name="Stolte C."/>
            <person name="Sykes S."/>
            <person name="Wortman J."/>
            <person name="Nusbaum C."/>
            <person name="Birren B."/>
        </authorList>
    </citation>
    <scope>NUCLEOTIDE SEQUENCE [LARGE SCALE GENOMIC DNA]</scope>
    <source>
        <strain evidence="2 3">WAL-18680</strain>
    </source>
</reference>
<evidence type="ECO:0000313" key="3">
    <source>
        <dbReference type="Proteomes" id="UP000005384"/>
    </source>
</evidence>
<keyword evidence="3" id="KW-1185">Reference proteome</keyword>
<accession>G5IJ40</accession>
<feature type="chain" id="PRO_5003478666" description="WxL domain-containing protein" evidence="1">
    <location>
        <begin position="30"/>
        <end position="248"/>
    </location>
</feature>
<dbReference type="HOGENOM" id="CLU_103710_0_0_9"/>
<dbReference type="EMBL" id="ADLN01000096">
    <property type="protein sequence ID" value="EHI58554.1"/>
    <property type="molecule type" value="Genomic_DNA"/>
</dbReference>
<evidence type="ECO:0000256" key="1">
    <source>
        <dbReference type="SAM" id="SignalP"/>
    </source>
</evidence>
<dbReference type="RefSeq" id="WP_006781503.1">
    <property type="nucleotide sequence ID" value="NZ_CP040506.1"/>
</dbReference>
<comment type="caution">
    <text evidence="2">The sequence shown here is derived from an EMBL/GenBank/DDBJ whole genome shotgun (WGS) entry which is preliminary data.</text>
</comment>
<dbReference type="PATRIC" id="fig|742737.3.peg.3492"/>
<evidence type="ECO:0000313" key="2">
    <source>
        <dbReference type="EMBL" id="EHI58554.1"/>
    </source>
</evidence>
<organism evidence="2 3">
    <name type="scientific">Hungatella hathewayi WAL-18680</name>
    <dbReference type="NCBI Taxonomy" id="742737"/>
    <lineage>
        <taxon>Bacteria</taxon>
        <taxon>Bacillati</taxon>
        <taxon>Bacillota</taxon>
        <taxon>Clostridia</taxon>
        <taxon>Lachnospirales</taxon>
        <taxon>Lachnospiraceae</taxon>
        <taxon>Hungatella</taxon>
    </lineage>
</organism>
<keyword evidence="1" id="KW-0732">Signal</keyword>
<proteinExistence type="predicted"/>